<accession>A0A1R3HSN1</accession>
<evidence type="ECO:0000313" key="2">
    <source>
        <dbReference type="Proteomes" id="UP000188268"/>
    </source>
</evidence>
<dbReference type="EMBL" id="AWWV01011216">
    <property type="protein sequence ID" value="OMO73405.1"/>
    <property type="molecule type" value="Genomic_DNA"/>
</dbReference>
<protein>
    <submittedName>
        <fullName evidence="1">Uncharacterized protein</fullName>
    </submittedName>
</protein>
<dbReference type="Gramene" id="OMO73405">
    <property type="protein sequence ID" value="OMO73405"/>
    <property type="gene ID" value="CCACVL1_17279"/>
</dbReference>
<sequence>MARQIMRAGYYWLTLKTDALVM</sequence>
<gene>
    <name evidence="1" type="ORF">CCACVL1_17279</name>
</gene>
<proteinExistence type="predicted"/>
<organism evidence="1 2">
    <name type="scientific">Corchorus capsularis</name>
    <name type="common">Jute</name>
    <dbReference type="NCBI Taxonomy" id="210143"/>
    <lineage>
        <taxon>Eukaryota</taxon>
        <taxon>Viridiplantae</taxon>
        <taxon>Streptophyta</taxon>
        <taxon>Embryophyta</taxon>
        <taxon>Tracheophyta</taxon>
        <taxon>Spermatophyta</taxon>
        <taxon>Magnoliopsida</taxon>
        <taxon>eudicotyledons</taxon>
        <taxon>Gunneridae</taxon>
        <taxon>Pentapetalae</taxon>
        <taxon>rosids</taxon>
        <taxon>malvids</taxon>
        <taxon>Malvales</taxon>
        <taxon>Malvaceae</taxon>
        <taxon>Grewioideae</taxon>
        <taxon>Apeibeae</taxon>
        <taxon>Corchorus</taxon>
    </lineage>
</organism>
<reference evidence="1 2" key="1">
    <citation type="submission" date="2013-09" db="EMBL/GenBank/DDBJ databases">
        <title>Corchorus capsularis genome sequencing.</title>
        <authorList>
            <person name="Alam M."/>
            <person name="Haque M.S."/>
            <person name="Islam M.S."/>
            <person name="Emdad E.M."/>
            <person name="Islam M.M."/>
            <person name="Ahmed B."/>
            <person name="Halim A."/>
            <person name="Hossen Q.M.M."/>
            <person name="Hossain M.Z."/>
            <person name="Ahmed R."/>
            <person name="Khan M.M."/>
            <person name="Islam R."/>
            <person name="Rashid M.M."/>
            <person name="Khan S.A."/>
            <person name="Rahman M.S."/>
            <person name="Alam M."/>
        </authorList>
    </citation>
    <scope>NUCLEOTIDE SEQUENCE [LARGE SCALE GENOMIC DNA]</scope>
    <source>
        <strain evidence="2">cv. CVL-1</strain>
        <tissue evidence="1">Whole seedling</tissue>
    </source>
</reference>
<dbReference type="Proteomes" id="UP000188268">
    <property type="component" value="Unassembled WGS sequence"/>
</dbReference>
<keyword evidence="2" id="KW-1185">Reference proteome</keyword>
<comment type="caution">
    <text evidence="1">The sequence shown here is derived from an EMBL/GenBank/DDBJ whole genome shotgun (WGS) entry which is preliminary data.</text>
</comment>
<dbReference type="AlphaFoldDB" id="A0A1R3HSN1"/>
<name>A0A1R3HSN1_COCAP</name>
<evidence type="ECO:0000313" key="1">
    <source>
        <dbReference type="EMBL" id="OMO73405.1"/>
    </source>
</evidence>